<evidence type="ECO:0000313" key="1">
    <source>
        <dbReference type="EMBL" id="MBE1557605.1"/>
    </source>
</evidence>
<dbReference type="Gene3D" id="1.10.10.10">
    <property type="entry name" value="Winged helix-like DNA-binding domain superfamily/Winged helix DNA-binding domain"/>
    <property type="match status" value="1"/>
</dbReference>
<protein>
    <submittedName>
        <fullName evidence="1">DNA-binding GntR family transcriptional regulator</fullName>
    </submittedName>
</protein>
<dbReference type="InterPro" id="IPR036388">
    <property type="entry name" value="WH-like_DNA-bd_sf"/>
</dbReference>
<accession>A0ABR9K6T2</accession>
<comment type="caution">
    <text evidence="1">The sequence shown here is derived from an EMBL/GenBank/DDBJ whole genome shotgun (WGS) entry which is preliminary data.</text>
</comment>
<reference evidence="1 2" key="1">
    <citation type="submission" date="2020-10" db="EMBL/GenBank/DDBJ databases">
        <title>Sequencing the genomes of 1000 actinobacteria strains.</title>
        <authorList>
            <person name="Klenk H.-P."/>
        </authorList>
    </citation>
    <scope>NUCLEOTIDE SEQUENCE [LARGE SCALE GENOMIC DNA]</scope>
    <source>
        <strain evidence="1 2">DSM 43748</strain>
    </source>
</reference>
<organism evidence="1 2">
    <name type="scientific">Nonomuraea africana</name>
    <dbReference type="NCBI Taxonomy" id="46171"/>
    <lineage>
        <taxon>Bacteria</taxon>
        <taxon>Bacillati</taxon>
        <taxon>Actinomycetota</taxon>
        <taxon>Actinomycetes</taxon>
        <taxon>Streptosporangiales</taxon>
        <taxon>Streptosporangiaceae</taxon>
        <taxon>Nonomuraea</taxon>
    </lineage>
</organism>
<name>A0ABR9K6T2_9ACTN</name>
<dbReference type="GO" id="GO:0003677">
    <property type="term" value="F:DNA binding"/>
    <property type="evidence" value="ECO:0007669"/>
    <property type="project" value="UniProtKB-KW"/>
</dbReference>
<dbReference type="Proteomes" id="UP000661607">
    <property type="component" value="Unassembled WGS sequence"/>
</dbReference>
<dbReference type="EMBL" id="JADBEF010000001">
    <property type="protein sequence ID" value="MBE1557605.1"/>
    <property type="molecule type" value="Genomic_DNA"/>
</dbReference>
<dbReference type="RefSeq" id="WP_264083125.1">
    <property type="nucleotide sequence ID" value="NZ_JADBEF010000001.1"/>
</dbReference>
<keyword evidence="1" id="KW-0238">DNA-binding</keyword>
<proteinExistence type="predicted"/>
<evidence type="ECO:0000313" key="2">
    <source>
        <dbReference type="Proteomes" id="UP000661607"/>
    </source>
</evidence>
<gene>
    <name evidence="1" type="ORF">H4W81_000384</name>
</gene>
<sequence length="42" mass="4734">MQAPDIAAGRPPMTRSEWVDRQLREAILSGELKPGERLLMGR</sequence>
<keyword evidence="2" id="KW-1185">Reference proteome</keyword>